<accession>A0A173R8X4</accession>
<dbReference type="PANTHER" id="PTHR42924">
    <property type="entry name" value="EXONUCLEASE"/>
    <property type="match status" value="1"/>
</dbReference>
<dbReference type="SUPFAM" id="SSF89550">
    <property type="entry name" value="PHP domain-like"/>
    <property type="match status" value="1"/>
</dbReference>
<protein>
    <recommendedName>
        <fullName evidence="3">Histidinol phosphatase and related hydrolases of the PHP family</fullName>
    </recommendedName>
</protein>
<dbReference type="InterPro" id="IPR016195">
    <property type="entry name" value="Pol/histidinol_Pase-like"/>
</dbReference>
<dbReference type="GO" id="GO:0004534">
    <property type="term" value="F:5'-3' RNA exonuclease activity"/>
    <property type="evidence" value="ECO:0007669"/>
    <property type="project" value="TreeGrafter"/>
</dbReference>
<organism evidence="1 2">
    <name type="scientific">Anaerostipes hadrus</name>
    <dbReference type="NCBI Taxonomy" id="649756"/>
    <lineage>
        <taxon>Bacteria</taxon>
        <taxon>Bacillati</taxon>
        <taxon>Bacillota</taxon>
        <taxon>Clostridia</taxon>
        <taxon>Lachnospirales</taxon>
        <taxon>Lachnospiraceae</taxon>
        <taxon>Anaerostipes</taxon>
    </lineage>
</organism>
<dbReference type="AlphaFoldDB" id="A0A173R8X4"/>
<gene>
    <name evidence="1" type="ORF">ERS852571_00315</name>
</gene>
<dbReference type="InterPro" id="IPR052018">
    <property type="entry name" value="PHP_domain"/>
</dbReference>
<evidence type="ECO:0000313" key="2">
    <source>
        <dbReference type="Proteomes" id="UP000095553"/>
    </source>
</evidence>
<evidence type="ECO:0000313" key="1">
    <source>
        <dbReference type="EMBL" id="CUM74333.1"/>
    </source>
</evidence>
<dbReference type="Proteomes" id="UP000095553">
    <property type="component" value="Unassembled WGS sequence"/>
</dbReference>
<proteinExistence type="predicted"/>
<dbReference type="GO" id="GO:0035312">
    <property type="term" value="F:5'-3' DNA exonuclease activity"/>
    <property type="evidence" value="ECO:0007669"/>
    <property type="project" value="TreeGrafter"/>
</dbReference>
<sequence length="153" mass="17431">MQVLSMMGYTGTPISQLHNELFRAGGPHKFPYRYMDAKTVTDLLHSCGGVVVLAHPGQYKADNVMEMMIEEHMLDGIELNHPRNDEKTREHITSLCKEHDLFMTGGTDFHGLYTKTPYPLGSFLCPKEGLYRLILAGEQANKAFYEKHPKFKK</sequence>
<dbReference type="PANTHER" id="PTHR42924:SF3">
    <property type="entry name" value="POLYMERASE_HISTIDINOL PHOSPHATASE N-TERMINAL DOMAIN-CONTAINING PROTEIN"/>
    <property type="match status" value="1"/>
</dbReference>
<dbReference type="EMBL" id="CYXY01000002">
    <property type="protein sequence ID" value="CUM74333.1"/>
    <property type="molecule type" value="Genomic_DNA"/>
</dbReference>
<name>A0A173R8X4_ANAHA</name>
<dbReference type="Gene3D" id="3.20.20.140">
    <property type="entry name" value="Metal-dependent hydrolases"/>
    <property type="match status" value="1"/>
</dbReference>
<reference evidence="1 2" key="1">
    <citation type="submission" date="2015-09" db="EMBL/GenBank/DDBJ databases">
        <authorList>
            <consortium name="Pathogen Informatics"/>
        </authorList>
    </citation>
    <scope>NUCLEOTIDE SEQUENCE [LARGE SCALE GENOMIC DNA]</scope>
    <source>
        <strain evidence="1 2">2789STDY5834959</strain>
    </source>
</reference>
<evidence type="ECO:0008006" key="3">
    <source>
        <dbReference type="Google" id="ProtNLM"/>
    </source>
</evidence>